<dbReference type="Gene3D" id="1.10.246.120">
    <property type="match status" value="1"/>
</dbReference>
<evidence type="ECO:0000256" key="1">
    <source>
        <dbReference type="SAM" id="MobiDB-lite"/>
    </source>
</evidence>
<dbReference type="OrthoDB" id="300289at2759"/>
<dbReference type="SUPFAM" id="SSF109993">
    <property type="entry name" value="VPS9 domain"/>
    <property type="match status" value="1"/>
</dbReference>
<evidence type="ECO:0000313" key="3">
    <source>
        <dbReference type="EMBL" id="CAG2225121.1"/>
    </source>
</evidence>
<dbReference type="GO" id="GO:0005085">
    <property type="term" value="F:guanyl-nucleotide exchange factor activity"/>
    <property type="evidence" value="ECO:0007669"/>
    <property type="project" value="InterPro"/>
</dbReference>
<dbReference type="EMBL" id="CAJPWZ010001837">
    <property type="protein sequence ID" value="CAG2225121.1"/>
    <property type="molecule type" value="Genomic_DNA"/>
</dbReference>
<comment type="caution">
    <text evidence="3">The sequence shown here is derived from an EMBL/GenBank/DDBJ whole genome shotgun (WGS) entry which is preliminary data.</text>
</comment>
<dbReference type="InterPro" id="IPR045046">
    <property type="entry name" value="Vps9-like"/>
</dbReference>
<proteinExistence type="predicted"/>
<feature type="region of interest" description="Disordered" evidence="1">
    <location>
        <begin position="36"/>
        <end position="108"/>
    </location>
</feature>
<dbReference type="PROSITE" id="PS51205">
    <property type="entry name" value="VPS9"/>
    <property type="match status" value="1"/>
</dbReference>
<dbReference type="Pfam" id="PF18151">
    <property type="entry name" value="DUF5601"/>
    <property type="match status" value="1"/>
</dbReference>
<keyword evidence="4" id="KW-1185">Reference proteome</keyword>
<organism evidence="3 4">
    <name type="scientific">Mytilus edulis</name>
    <name type="common">Blue mussel</name>
    <dbReference type="NCBI Taxonomy" id="6550"/>
    <lineage>
        <taxon>Eukaryota</taxon>
        <taxon>Metazoa</taxon>
        <taxon>Spiralia</taxon>
        <taxon>Lophotrochozoa</taxon>
        <taxon>Mollusca</taxon>
        <taxon>Bivalvia</taxon>
        <taxon>Autobranchia</taxon>
        <taxon>Pteriomorphia</taxon>
        <taxon>Mytilida</taxon>
        <taxon>Mytiloidea</taxon>
        <taxon>Mytilidae</taxon>
        <taxon>Mytilinae</taxon>
        <taxon>Mytilus</taxon>
    </lineage>
</organism>
<evidence type="ECO:0000313" key="4">
    <source>
        <dbReference type="Proteomes" id="UP000683360"/>
    </source>
</evidence>
<dbReference type="InterPro" id="IPR003123">
    <property type="entry name" value="VPS9"/>
</dbReference>
<feature type="domain" description="VPS9" evidence="2">
    <location>
        <begin position="211"/>
        <end position="354"/>
    </location>
</feature>
<dbReference type="GO" id="GO:0016192">
    <property type="term" value="P:vesicle-mediated transport"/>
    <property type="evidence" value="ECO:0007669"/>
    <property type="project" value="InterPro"/>
</dbReference>
<dbReference type="InterPro" id="IPR041545">
    <property type="entry name" value="DUF5601"/>
</dbReference>
<dbReference type="Gene3D" id="1.20.1050.80">
    <property type="entry name" value="VPS9 domain"/>
    <property type="match status" value="1"/>
</dbReference>
<dbReference type="GO" id="GO:0005829">
    <property type="term" value="C:cytosol"/>
    <property type="evidence" value="ECO:0007669"/>
    <property type="project" value="TreeGrafter"/>
</dbReference>
<feature type="region of interest" description="Disordered" evidence="1">
    <location>
        <begin position="471"/>
        <end position="495"/>
    </location>
</feature>
<accession>A0A8S3T7S1</accession>
<sequence>MKIEASTTGIREHTNLINSIVTAQNECYQVYLKAKQAQQDHDEQQQSKSSQPPLEEVPPSFSKFAEKKTQQTNKRSHTVKSIFRKGPSKESQTQEKTSKPVTGRPLNTDTQQVGAEFAKFLQTLRKNTAVDVSKHIKAIVDKMGTITEAPVEEMSEVVQDFYQTLLDRMANNALYKGYSQDILDKAMFYIESYMTVKLYATLFCPSHTEDEQKDLHVQNHIRSLHWVTPTQIDTPINEHDQNVRKLVDKAITEIIDMNSKKSPPDKLDCVTRCCKNIFDILKVSLEGPANADDFLPALIYIVLKANPPQLQSNIQYITRFANPSRLMSGEAGYYFTNLCCVVSFIENINAESLNLTQDQYDRYMSGEAVPPQRGNEYMCEGLRLMYDNLKTLSELKQRQEKVMADTLQLQEDMKDFKDSFKQEIQDVLERTPLTIKPSKMKVNLDDDSGSLSDLPTPLMPMTALMSGDVFGQDQSDINNTPSIDNHEQMLSPSNG</sequence>
<name>A0A8S3T7S1_MYTED</name>
<dbReference type="PANTHER" id="PTHR23101">
    <property type="entry name" value="RAB GDP/GTP EXCHANGE FACTOR"/>
    <property type="match status" value="1"/>
</dbReference>
<protein>
    <submittedName>
        <fullName evidence="3">RABGEF1</fullName>
    </submittedName>
</protein>
<dbReference type="SMART" id="SM00167">
    <property type="entry name" value="VPS9"/>
    <property type="match status" value="1"/>
</dbReference>
<dbReference type="PANTHER" id="PTHR23101:SF122">
    <property type="entry name" value="RABAPTIN-5-ASSOCIATED EXCHANGE FACTOR FOR RAB5"/>
    <property type="match status" value="1"/>
</dbReference>
<dbReference type="AlphaFoldDB" id="A0A8S3T7S1"/>
<evidence type="ECO:0000259" key="2">
    <source>
        <dbReference type="PROSITE" id="PS51205"/>
    </source>
</evidence>
<gene>
    <name evidence="3" type="ORF">MEDL_38289</name>
</gene>
<feature type="compositionally biased region" description="Polar residues" evidence="1">
    <location>
        <begin position="472"/>
        <end position="495"/>
    </location>
</feature>
<dbReference type="Proteomes" id="UP000683360">
    <property type="component" value="Unassembled WGS sequence"/>
</dbReference>
<dbReference type="InterPro" id="IPR037191">
    <property type="entry name" value="VPS9_dom_sf"/>
</dbReference>
<dbReference type="GO" id="GO:0031267">
    <property type="term" value="F:small GTPase binding"/>
    <property type="evidence" value="ECO:0007669"/>
    <property type="project" value="TreeGrafter"/>
</dbReference>
<reference evidence="3" key="1">
    <citation type="submission" date="2021-03" db="EMBL/GenBank/DDBJ databases">
        <authorList>
            <person name="Bekaert M."/>
        </authorList>
    </citation>
    <scope>NUCLEOTIDE SEQUENCE</scope>
</reference>
<dbReference type="Pfam" id="PF02204">
    <property type="entry name" value="VPS9"/>
    <property type="match status" value="1"/>
</dbReference>
<dbReference type="GO" id="GO:0030139">
    <property type="term" value="C:endocytic vesicle"/>
    <property type="evidence" value="ECO:0007669"/>
    <property type="project" value="TreeGrafter"/>
</dbReference>